<gene>
    <name evidence="8" type="ORF">MMF97_08010</name>
</gene>
<evidence type="ECO:0000256" key="4">
    <source>
        <dbReference type="ARBA" id="ARBA00023125"/>
    </source>
</evidence>
<dbReference type="InterPro" id="IPR013324">
    <property type="entry name" value="RNA_pol_sigma_r3/r4-like"/>
</dbReference>
<dbReference type="InterPro" id="IPR014284">
    <property type="entry name" value="RNA_pol_sigma-70_dom"/>
</dbReference>
<dbReference type="CDD" id="cd06171">
    <property type="entry name" value="Sigma70_r4"/>
    <property type="match status" value="1"/>
</dbReference>
<dbReference type="EMBL" id="JALGBH010000002">
    <property type="protein sequence ID" value="MCJ0742651.1"/>
    <property type="molecule type" value="Genomic_DNA"/>
</dbReference>
<evidence type="ECO:0000259" key="7">
    <source>
        <dbReference type="Pfam" id="PF08281"/>
    </source>
</evidence>
<comment type="similarity">
    <text evidence="1">Belongs to the sigma-70 factor family. ECF subfamily.</text>
</comment>
<evidence type="ECO:0000256" key="2">
    <source>
        <dbReference type="ARBA" id="ARBA00023015"/>
    </source>
</evidence>
<reference evidence="8" key="1">
    <citation type="submission" date="2022-03" db="EMBL/GenBank/DDBJ databases">
        <authorList>
            <person name="Woo C.Y."/>
        </authorList>
    </citation>
    <scope>NUCLEOTIDE SEQUENCE</scope>
    <source>
        <strain evidence="8">CYS-01</strain>
    </source>
</reference>
<dbReference type="InterPro" id="IPR039425">
    <property type="entry name" value="RNA_pol_sigma-70-like"/>
</dbReference>
<dbReference type="Gene3D" id="1.10.1740.10">
    <property type="match status" value="1"/>
</dbReference>
<dbReference type="InterPro" id="IPR036388">
    <property type="entry name" value="WH-like_DNA-bd_sf"/>
</dbReference>
<evidence type="ECO:0000256" key="1">
    <source>
        <dbReference type="ARBA" id="ARBA00010641"/>
    </source>
</evidence>
<name>A0ABS9ZWH4_9SPHI</name>
<dbReference type="PANTHER" id="PTHR43133">
    <property type="entry name" value="RNA POLYMERASE ECF-TYPE SIGMA FACTO"/>
    <property type="match status" value="1"/>
</dbReference>
<keyword evidence="2" id="KW-0805">Transcription regulation</keyword>
<dbReference type="Pfam" id="PF08281">
    <property type="entry name" value="Sigma70_r4_2"/>
    <property type="match status" value="1"/>
</dbReference>
<keyword evidence="4" id="KW-0238">DNA-binding</keyword>
<dbReference type="NCBIfam" id="TIGR02937">
    <property type="entry name" value="sigma70-ECF"/>
    <property type="match status" value="1"/>
</dbReference>
<organism evidence="8 9">
    <name type="scientific">Pedobacter montanisoli</name>
    <dbReference type="NCBI Taxonomy" id="2923277"/>
    <lineage>
        <taxon>Bacteria</taxon>
        <taxon>Pseudomonadati</taxon>
        <taxon>Bacteroidota</taxon>
        <taxon>Sphingobacteriia</taxon>
        <taxon>Sphingobacteriales</taxon>
        <taxon>Sphingobacteriaceae</taxon>
        <taxon>Pedobacter</taxon>
    </lineage>
</organism>
<evidence type="ECO:0000256" key="5">
    <source>
        <dbReference type="ARBA" id="ARBA00023163"/>
    </source>
</evidence>
<dbReference type="Proteomes" id="UP001165460">
    <property type="component" value="Unassembled WGS sequence"/>
</dbReference>
<comment type="caution">
    <text evidence="8">The sequence shown here is derived from an EMBL/GenBank/DDBJ whole genome shotgun (WGS) entry which is preliminary data.</text>
</comment>
<dbReference type="InterPro" id="IPR013325">
    <property type="entry name" value="RNA_pol_sigma_r2"/>
</dbReference>
<keyword evidence="5" id="KW-0804">Transcription</keyword>
<dbReference type="SUPFAM" id="SSF88659">
    <property type="entry name" value="Sigma3 and sigma4 domains of RNA polymerase sigma factors"/>
    <property type="match status" value="1"/>
</dbReference>
<keyword evidence="3" id="KW-0731">Sigma factor</keyword>
<proteinExistence type="inferred from homology"/>
<dbReference type="Gene3D" id="1.10.10.10">
    <property type="entry name" value="Winged helix-like DNA-binding domain superfamily/Winged helix DNA-binding domain"/>
    <property type="match status" value="1"/>
</dbReference>
<dbReference type="SUPFAM" id="SSF88946">
    <property type="entry name" value="Sigma2 domain of RNA polymerase sigma factors"/>
    <property type="match status" value="1"/>
</dbReference>
<dbReference type="Pfam" id="PF04542">
    <property type="entry name" value="Sigma70_r2"/>
    <property type="match status" value="1"/>
</dbReference>
<protein>
    <submittedName>
        <fullName evidence="8">Sigma-70 family RNA polymerase sigma factor</fullName>
    </submittedName>
</protein>
<dbReference type="InterPro" id="IPR013249">
    <property type="entry name" value="RNA_pol_sigma70_r4_t2"/>
</dbReference>
<evidence type="ECO:0000256" key="3">
    <source>
        <dbReference type="ARBA" id="ARBA00023082"/>
    </source>
</evidence>
<accession>A0ABS9ZWH4</accession>
<dbReference type="PANTHER" id="PTHR43133:SF8">
    <property type="entry name" value="RNA POLYMERASE SIGMA FACTOR HI_1459-RELATED"/>
    <property type="match status" value="1"/>
</dbReference>
<sequence>MRIGEASDHDLVTFYIKGNESAIEELLRRHKTKVYTSIYLLVKDQYLAEDIFQDAFIKVINTLRSGRYNEEGKFLPWVMRIAHNLVIDYFRKEKRSPTVTSADGTTDVLNFIQIHEESAEERMLREQTHADLRVMIHRLPDEQKEVLIMRHYADLSFKEIAELTDVSINTALGRMRYALSNLRKMMNVKELSNSRPNL</sequence>
<evidence type="ECO:0000313" key="9">
    <source>
        <dbReference type="Proteomes" id="UP001165460"/>
    </source>
</evidence>
<dbReference type="InterPro" id="IPR007627">
    <property type="entry name" value="RNA_pol_sigma70_r2"/>
</dbReference>
<feature type="domain" description="RNA polymerase sigma-70 region 2" evidence="6">
    <location>
        <begin position="26"/>
        <end position="95"/>
    </location>
</feature>
<feature type="domain" description="RNA polymerase sigma factor 70 region 4 type 2" evidence="7">
    <location>
        <begin position="131"/>
        <end position="171"/>
    </location>
</feature>
<keyword evidence="9" id="KW-1185">Reference proteome</keyword>
<evidence type="ECO:0000259" key="6">
    <source>
        <dbReference type="Pfam" id="PF04542"/>
    </source>
</evidence>
<evidence type="ECO:0000313" key="8">
    <source>
        <dbReference type="EMBL" id="MCJ0742651.1"/>
    </source>
</evidence>